<dbReference type="GO" id="GO:0005667">
    <property type="term" value="C:transcription regulator complex"/>
    <property type="evidence" value="ECO:0007669"/>
    <property type="project" value="TreeGrafter"/>
</dbReference>
<protein>
    <submittedName>
        <fullName evidence="5">Transcription factor Adf-1</fullName>
    </submittedName>
</protein>
<dbReference type="GO" id="GO:0003677">
    <property type="term" value="F:DNA binding"/>
    <property type="evidence" value="ECO:0007669"/>
    <property type="project" value="InterPro"/>
</dbReference>
<dbReference type="Pfam" id="PF10545">
    <property type="entry name" value="MADF_DNA_bdg"/>
    <property type="match status" value="1"/>
</dbReference>
<dbReference type="InterPro" id="IPR004210">
    <property type="entry name" value="BESS_motif"/>
</dbReference>
<feature type="region of interest" description="Disordered" evidence="2">
    <location>
        <begin position="1"/>
        <end position="36"/>
    </location>
</feature>
<dbReference type="Pfam" id="PF02944">
    <property type="entry name" value="BESS"/>
    <property type="match status" value="1"/>
</dbReference>
<dbReference type="GO" id="GO:0006357">
    <property type="term" value="P:regulation of transcription by RNA polymerase II"/>
    <property type="evidence" value="ECO:0007669"/>
    <property type="project" value="TreeGrafter"/>
</dbReference>
<dbReference type="PROSITE" id="PS51029">
    <property type="entry name" value="MADF"/>
    <property type="match status" value="1"/>
</dbReference>
<feature type="domain" description="MADF" evidence="3">
    <location>
        <begin position="48"/>
        <end position="132"/>
    </location>
</feature>
<dbReference type="PROSITE" id="PS51031">
    <property type="entry name" value="BESS"/>
    <property type="match status" value="1"/>
</dbReference>
<feature type="domain" description="BESS" evidence="4">
    <location>
        <begin position="198"/>
        <end position="237"/>
    </location>
</feature>
<feature type="region of interest" description="Disordered" evidence="2">
    <location>
        <begin position="142"/>
        <end position="161"/>
    </location>
</feature>
<evidence type="ECO:0000256" key="1">
    <source>
        <dbReference type="PROSITE-ProRule" id="PRU00371"/>
    </source>
</evidence>
<dbReference type="EMBL" id="GEDV01003276">
    <property type="protein sequence ID" value="JAP85281.1"/>
    <property type="molecule type" value="Transcribed_RNA"/>
</dbReference>
<dbReference type="InterPro" id="IPR006578">
    <property type="entry name" value="MADF-dom"/>
</dbReference>
<reference evidence="5" key="1">
    <citation type="journal article" date="2016" name="Ticks Tick Borne Dis.">
        <title>De novo assembly and annotation of the salivary gland transcriptome of Rhipicephalus appendiculatus male and female ticks during blood feeding.</title>
        <authorList>
            <person name="de Castro M.H."/>
            <person name="de Klerk D."/>
            <person name="Pienaar R."/>
            <person name="Latif A.A."/>
            <person name="Rees D.J."/>
            <person name="Mans B.J."/>
        </authorList>
    </citation>
    <scope>NUCLEOTIDE SEQUENCE</scope>
    <source>
        <tissue evidence="5">Salivary glands</tissue>
    </source>
</reference>
<evidence type="ECO:0000256" key="2">
    <source>
        <dbReference type="SAM" id="MobiDB-lite"/>
    </source>
</evidence>
<organism evidence="5">
    <name type="scientific">Rhipicephalus appendiculatus</name>
    <name type="common">Brown ear tick</name>
    <dbReference type="NCBI Taxonomy" id="34631"/>
    <lineage>
        <taxon>Eukaryota</taxon>
        <taxon>Metazoa</taxon>
        <taxon>Ecdysozoa</taxon>
        <taxon>Arthropoda</taxon>
        <taxon>Chelicerata</taxon>
        <taxon>Arachnida</taxon>
        <taxon>Acari</taxon>
        <taxon>Parasitiformes</taxon>
        <taxon>Ixodida</taxon>
        <taxon>Ixodoidea</taxon>
        <taxon>Ixodidae</taxon>
        <taxon>Rhipicephalinae</taxon>
        <taxon>Rhipicephalus</taxon>
        <taxon>Rhipicephalus</taxon>
    </lineage>
</organism>
<dbReference type="AlphaFoldDB" id="A0A131Z582"/>
<evidence type="ECO:0000259" key="4">
    <source>
        <dbReference type="PROSITE" id="PS51031"/>
    </source>
</evidence>
<dbReference type="InterPro" id="IPR039353">
    <property type="entry name" value="TF_Adf1"/>
</dbReference>
<name>A0A131Z582_RHIAP</name>
<dbReference type="PANTHER" id="PTHR12243:SF67">
    <property type="entry name" value="COREPRESSOR OF PANGOLIN, ISOFORM A-RELATED"/>
    <property type="match status" value="1"/>
</dbReference>
<dbReference type="SMART" id="SM00595">
    <property type="entry name" value="MADF"/>
    <property type="match status" value="1"/>
</dbReference>
<evidence type="ECO:0000259" key="3">
    <source>
        <dbReference type="PROSITE" id="PS51029"/>
    </source>
</evidence>
<accession>A0A131Z582</accession>
<comment type="subcellular location">
    <subcellularLocation>
        <location evidence="1">Nucleus</location>
    </subcellularLocation>
</comment>
<dbReference type="GO" id="GO:0005634">
    <property type="term" value="C:nucleus"/>
    <property type="evidence" value="ECO:0007669"/>
    <property type="project" value="UniProtKB-SubCell"/>
</dbReference>
<sequence length="249" mass="28646">MRRRRGSTVARATGPELAWKGKGGERTTKTSISPRRRSKLRMASFNERLVHEVKKHKQLWDQHSKLHKEAGFREAAWLDIATALAVSVEECQTRWRTIRDTYLKRKKRRRSDAKGQWNVLDRELCFLDEFLRPRTRRCSLRPPSMPTVKSELPEGDPCEASGAEEANNWVALPQQHQPMAILPHNPPQGGGALQERAGDPDELFCLSLAAQLKRLLPRERNLAKMKMLRLLHDLEFGEPDEGVDVHREP</sequence>
<evidence type="ECO:0000313" key="5">
    <source>
        <dbReference type="EMBL" id="JAP85281.1"/>
    </source>
</evidence>
<dbReference type="PANTHER" id="PTHR12243">
    <property type="entry name" value="MADF DOMAIN TRANSCRIPTION FACTOR"/>
    <property type="match status" value="1"/>
</dbReference>
<proteinExistence type="predicted"/>
<keyword evidence="1" id="KW-0539">Nucleus</keyword>